<evidence type="ECO:0000313" key="2">
    <source>
        <dbReference type="EMBL" id="KUL32378.1"/>
    </source>
</evidence>
<feature type="transmembrane region" description="Helical" evidence="1">
    <location>
        <begin position="473"/>
        <end position="492"/>
    </location>
</feature>
<proteinExistence type="predicted"/>
<keyword evidence="1" id="KW-0812">Transmembrane</keyword>
<feature type="transmembrane region" description="Helical" evidence="1">
    <location>
        <begin position="499"/>
        <end position="518"/>
    </location>
</feature>
<feature type="transmembrane region" description="Helical" evidence="1">
    <location>
        <begin position="212"/>
        <end position="233"/>
    </location>
</feature>
<keyword evidence="3" id="KW-1185">Reference proteome</keyword>
<feature type="transmembrane region" description="Helical" evidence="1">
    <location>
        <begin position="70"/>
        <end position="89"/>
    </location>
</feature>
<evidence type="ECO:0000256" key="1">
    <source>
        <dbReference type="SAM" id="Phobius"/>
    </source>
</evidence>
<keyword evidence="1" id="KW-0472">Membrane</keyword>
<dbReference type="EMBL" id="LLZH01000178">
    <property type="protein sequence ID" value="KUL32378.1"/>
    <property type="molecule type" value="Genomic_DNA"/>
</dbReference>
<feature type="transmembrane region" description="Helical" evidence="1">
    <location>
        <begin position="300"/>
        <end position="316"/>
    </location>
</feature>
<organism evidence="2 3">
    <name type="scientific">Actinoplanes awajinensis subsp. mycoplanecinus</name>
    <dbReference type="NCBI Taxonomy" id="135947"/>
    <lineage>
        <taxon>Bacteria</taxon>
        <taxon>Bacillati</taxon>
        <taxon>Actinomycetota</taxon>
        <taxon>Actinomycetes</taxon>
        <taxon>Micromonosporales</taxon>
        <taxon>Micromonosporaceae</taxon>
        <taxon>Actinoplanes</taxon>
    </lineage>
</organism>
<gene>
    <name evidence="2" type="ORF">ADL15_20370</name>
</gene>
<feature type="transmembrane region" description="Helical" evidence="1">
    <location>
        <begin position="417"/>
        <end position="436"/>
    </location>
</feature>
<dbReference type="AlphaFoldDB" id="A0A101JSZ3"/>
<feature type="transmembrane region" description="Helical" evidence="1">
    <location>
        <begin position="346"/>
        <end position="366"/>
    </location>
</feature>
<sequence>MRRDLRVPWSLLPWVFPVLAALYALHASGTPDREIVLYGAYFLLVVVLPGTLVFRALFGSRGNWPEDLGLGAATGLVVTLAGWALGAALNLQDYLIAWPLLVVLPFAVVPRLWRHWRCGPGERLPLRWSWAMAAVLVGVAGWAATAFQTPLPPVTLEYYPDLYYHLALVHEMMRSMPFQVPQLAGDPLRYHYLSDADIATASMVTGIAPTTVLLRLWLIPIVSVAVFVFAVLARNLTGRWWAGPLAAAGAFLGQAMSLGSAVPTFFATAPVTVNSPSQTFAMPLIGLFAVLATDRLRGRGLGWGWAFLPLLAVACAGAKSSVLPPLAAGLALSGFVTLCRRKLPWAAAGLLAAAGFGMAVGLKLFAGGGAGVLEPQALSVLGWLEPYRDTLGVADGVVRNGWVPLGVGNADVAGRWFVAWVVLWALLLQAPRLFGLVRPRGATRTDPAFPLIAGIVLAGTGAAWVMWHPSASNLYFFAAAQPFGAALIVWALADRVRGWRVPVAGLVAGALCELLLPSVSAPVRETVGNWAWTLGVPMMRAAAVTATAILLVVLIWRRRGARAVPAALLAAMIGASLAGGIGWTVETVADPPVKPPNPRVVVRAAEMSAAFWLDEHAGRDDVVATNVHCMPMRVRVCNARAFWVAGLGGRRTLVESWAYSDKTVADNGKNGLKYFYQPAPEPGVYQLNQRVFTQADPADLSRLRDEYGVRWLFADTRAGVVSPALPAVADLRYSQGPVTVYELR</sequence>
<feature type="transmembrane region" description="Helical" evidence="1">
    <location>
        <begin position="538"/>
        <end position="556"/>
    </location>
</feature>
<name>A0A101JSZ3_9ACTN</name>
<comment type="caution">
    <text evidence="2">The sequence shown here is derived from an EMBL/GenBank/DDBJ whole genome shotgun (WGS) entry which is preliminary data.</text>
</comment>
<evidence type="ECO:0000313" key="3">
    <source>
        <dbReference type="Proteomes" id="UP000053244"/>
    </source>
</evidence>
<feature type="transmembrane region" description="Helical" evidence="1">
    <location>
        <begin position="448"/>
        <end position="467"/>
    </location>
</feature>
<feature type="transmembrane region" description="Helical" evidence="1">
    <location>
        <begin position="125"/>
        <end position="144"/>
    </location>
</feature>
<feature type="transmembrane region" description="Helical" evidence="1">
    <location>
        <begin position="245"/>
        <end position="269"/>
    </location>
</feature>
<reference evidence="2 3" key="1">
    <citation type="submission" date="2015-10" db="EMBL/GenBank/DDBJ databases">
        <authorList>
            <person name="Gilbert D.G."/>
        </authorList>
    </citation>
    <scope>NUCLEOTIDE SEQUENCE [LARGE SCALE GENOMIC DNA]</scope>
    <source>
        <strain evidence="2 3">NRRL B-16712</strain>
    </source>
</reference>
<protein>
    <submittedName>
        <fullName evidence="2">Uncharacterized protein</fullName>
    </submittedName>
</protein>
<keyword evidence="1" id="KW-1133">Transmembrane helix</keyword>
<feature type="transmembrane region" description="Helical" evidence="1">
    <location>
        <begin position="563"/>
        <end position="585"/>
    </location>
</feature>
<dbReference type="Proteomes" id="UP000053244">
    <property type="component" value="Unassembled WGS sequence"/>
</dbReference>
<accession>A0A101JSZ3</accession>
<feature type="transmembrane region" description="Helical" evidence="1">
    <location>
        <begin position="37"/>
        <end position="58"/>
    </location>
</feature>
<feature type="transmembrane region" description="Helical" evidence="1">
    <location>
        <begin position="95"/>
        <end position="113"/>
    </location>
</feature>